<sequence length="123" mass="13272">MAGENQLFHIDTIIVDGLAIAFEDSSASLSGAAGFKNDPKLSASGDDFVYRSRVPRILKAKLQWAAANDPRTYSGMSNVQLAMRDSFTGRKCLAPKATFGEMGDIGAGTVDIQFILNAELQWL</sequence>
<proteinExistence type="predicted"/>
<reference evidence="2" key="2">
    <citation type="journal article" date="2020" name="Int. J. Syst. Evol. Microbiol.">
        <title>Genomic insights into a novel species Rhodoferax aquaticus sp. nov., isolated from freshwater.</title>
        <authorList>
            <person name="Li T."/>
            <person name="Zhuo Y."/>
            <person name="Jin C.Z."/>
            <person name="Wu X."/>
            <person name="Ko S.R."/>
            <person name="Jin F.J."/>
            <person name="Ahn C.Y."/>
            <person name="Oh H.M."/>
            <person name="Lee H.G."/>
            <person name="Jin L."/>
        </authorList>
    </citation>
    <scope>NUCLEOTIDE SEQUENCE [LARGE SCALE GENOMIC DNA]</scope>
    <source>
        <strain evidence="2">Gr-4</strain>
    </source>
</reference>
<dbReference type="RefSeq" id="WP_142813087.1">
    <property type="nucleotide sequence ID" value="NZ_CP036282.1"/>
</dbReference>
<evidence type="ECO:0008006" key="3">
    <source>
        <dbReference type="Google" id="ProtNLM"/>
    </source>
</evidence>
<evidence type="ECO:0000313" key="2">
    <source>
        <dbReference type="Proteomes" id="UP000317365"/>
    </source>
</evidence>
<dbReference type="AlphaFoldDB" id="A0A515ETD3"/>
<gene>
    <name evidence="1" type="ORF">EXZ61_18105</name>
</gene>
<organism evidence="1 2">
    <name type="scientific">Rhodoferax aquaticus</name>
    <dbReference type="NCBI Taxonomy" id="2527691"/>
    <lineage>
        <taxon>Bacteria</taxon>
        <taxon>Pseudomonadati</taxon>
        <taxon>Pseudomonadota</taxon>
        <taxon>Betaproteobacteria</taxon>
        <taxon>Burkholderiales</taxon>
        <taxon>Comamonadaceae</taxon>
        <taxon>Rhodoferax</taxon>
    </lineage>
</organism>
<evidence type="ECO:0000313" key="1">
    <source>
        <dbReference type="EMBL" id="QDL55935.1"/>
    </source>
</evidence>
<accession>A0A515ETD3</accession>
<dbReference type="Proteomes" id="UP000317365">
    <property type="component" value="Chromosome"/>
</dbReference>
<name>A0A515ETD3_9BURK</name>
<dbReference type="EMBL" id="CP036282">
    <property type="protein sequence ID" value="QDL55935.1"/>
    <property type="molecule type" value="Genomic_DNA"/>
</dbReference>
<keyword evidence="2" id="KW-1185">Reference proteome</keyword>
<protein>
    <recommendedName>
        <fullName evidence="3">Phage tail protein</fullName>
    </recommendedName>
</protein>
<dbReference type="KEGG" id="rhg:EXZ61_18105"/>
<reference evidence="2" key="1">
    <citation type="submission" date="2019-02" db="EMBL/GenBank/DDBJ databases">
        <title>Complete genome sequence of Rhodoferax sp. Gr-4.</title>
        <authorList>
            <person name="Jin L."/>
        </authorList>
    </citation>
    <scope>NUCLEOTIDE SEQUENCE [LARGE SCALE GENOMIC DNA]</scope>
    <source>
        <strain evidence="2">Gr-4</strain>
    </source>
</reference>